<feature type="non-terminal residue" evidence="2">
    <location>
        <position position="815"/>
    </location>
</feature>
<feature type="compositionally biased region" description="Low complexity" evidence="1">
    <location>
        <begin position="302"/>
        <end position="315"/>
    </location>
</feature>
<protein>
    <recommendedName>
        <fullName evidence="4">C-type lectin domain-containing protein</fullName>
    </recommendedName>
</protein>
<feature type="compositionally biased region" description="Low complexity" evidence="1">
    <location>
        <begin position="527"/>
        <end position="543"/>
    </location>
</feature>
<feature type="compositionally biased region" description="Low complexity" evidence="1">
    <location>
        <begin position="695"/>
        <end position="713"/>
    </location>
</feature>
<proteinExistence type="predicted"/>
<gene>
    <name evidence="2" type="ORF">GSLYS_00013105001</name>
</gene>
<feature type="compositionally biased region" description="Polar residues" evidence="1">
    <location>
        <begin position="587"/>
        <end position="600"/>
    </location>
</feature>
<evidence type="ECO:0000313" key="2">
    <source>
        <dbReference type="EMBL" id="CAL1539286.1"/>
    </source>
</evidence>
<evidence type="ECO:0000313" key="3">
    <source>
        <dbReference type="Proteomes" id="UP001497497"/>
    </source>
</evidence>
<feature type="compositionally biased region" description="Polar residues" evidence="1">
    <location>
        <begin position="285"/>
        <end position="301"/>
    </location>
</feature>
<sequence length="815" mass="87216">MVSNAQLLQPIPVSVNTTAPISSNRIVSLCPTGWARASAPKPGYDLTRAQLCVRVNLPGKRWVDATGQCRQNRGFMVKLDAVLTLEDVSLMDHLRQRGIHTIWSGMHHKYGSLLWDDLRPRMVKGYIGPNEPYGWKRRGYAFDQSSYRLGNKTCGYLTLGASDVRSGRTRREVQDASKTVKSAAVTDRPGKPSPQDPQSKSLPKALETIPSLLDLLMADQNLRDKNSTTSSNTVTVTATPSGIRTTPSTTTTTTTTDLSDLEDNENHHPMPTTPPPLPLREIPSRVSTLSPANSTVQSAKGTSLPASTSSASTTPQPNTVVDDFLNRPLDAGLDTHGAELIGHDDLLPKPGEPSISFNTHDRLAVQARSSIASSESVDSNEAAKATSMKQTVDTRQKINTSANVVLKNANASNPESTTVSTVSRTTLITTQGRVVSTPQQPLPTSTSGIMKTKELSSTSMTAAAENTTLSTSQTPDHVSTRSTLNLETTGSQVVEDSMEKLMNVTSGDVDSKNASTSELENSKENSDGSSSSESSTVVQSTTELPSVTETSSGFAFTGAHTGHLTTASNYDTNETTTTEDDDPSPTPFSALTTPTQSNRVLLDNTSAEGVTTSAVGVTASGVGVTASGVGPLTTNPVSFTMTPPDIQVKDTDSKEIGSSSESMDMSMEDMVSSEELDFSPMSKYSSTTLPSDIVTSTVTFDPSTSTTQTTGTTPQNNEPRQDTRDRPQEQSKGVTVEKDAQIIPVTDSRDSSLDSSEEQTFPNTVMREPVTPTDIMALGDCEEERSSVCVTEAIESLSLVSHCDRNWFGHRLLDK</sequence>
<feature type="compositionally biased region" description="Polar residues" evidence="1">
    <location>
        <begin position="544"/>
        <end position="554"/>
    </location>
</feature>
<feature type="region of interest" description="Disordered" evidence="1">
    <location>
        <begin position="370"/>
        <end position="393"/>
    </location>
</feature>
<feature type="compositionally biased region" description="Low complexity" evidence="1">
    <location>
        <begin position="245"/>
        <end position="256"/>
    </location>
</feature>
<feature type="compositionally biased region" description="Polar residues" evidence="1">
    <location>
        <begin position="431"/>
        <end position="494"/>
    </location>
</feature>
<keyword evidence="3" id="KW-1185">Reference proteome</keyword>
<evidence type="ECO:0000256" key="1">
    <source>
        <dbReference type="SAM" id="MobiDB-lite"/>
    </source>
</evidence>
<dbReference type="Proteomes" id="UP001497497">
    <property type="component" value="Unassembled WGS sequence"/>
</dbReference>
<feature type="compositionally biased region" description="Polar residues" evidence="1">
    <location>
        <begin position="503"/>
        <end position="519"/>
    </location>
</feature>
<feature type="compositionally biased region" description="Basic and acidic residues" evidence="1">
    <location>
        <begin position="719"/>
        <end position="737"/>
    </location>
</feature>
<reference evidence="2 3" key="1">
    <citation type="submission" date="2024-04" db="EMBL/GenBank/DDBJ databases">
        <authorList>
            <consortium name="Genoscope - CEA"/>
            <person name="William W."/>
        </authorList>
    </citation>
    <scope>NUCLEOTIDE SEQUENCE [LARGE SCALE GENOMIC DNA]</scope>
</reference>
<comment type="caution">
    <text evidence="2">The sequence shown here is derived from an EMBL/GenBank/DDBJ whole genome shotgun (WGS) entry which is preliminary data.</text>
</comment>
<feature type="region of interest" description="Disordered" evidence="1">
    <location>
        <begin position="635"/>
        <end position="665"/>
    </location>
</feature>
<feature type="region of interest" description="Disordered" evidence="1">
    <location>
        <begin position="695"/>
        <end position="737"/>
    </location>
</feature>
<name>A0AAV2HYK7_LYMST</name>
<evidence type="ECO:0008006" key="4">
    <source>
        <dbReference type="Google" id="ProtNLM"/>
    </source>
</evidence>
<accession>A0AAV2HYK7</accession>
<feature type="compositionally biased region" description="Low complexity" evidence="1">
    <location>
        <begin position="565"/>
        <end position="576"/>
    </location>
</feature>
<dbReference type="EMBL" id="CAXITT010000334">
    <property type="protein sequence ID" value="CAL1539286.1"/>
    <property type="molecule type" value="Genomic_DNA"/>
</dbReference>
<organism evidence="2 3">
    <name type="scientific">Lymnaea stagnalis</name>
    <name type="common">Great pond snail</name>
    <name type="synonym">Helix stagnalis</name>
    <dbReference type="NCBI Taxonomy" id="6523"/>
    <lineage>
        <taxon>Eukaryota</taxon>
        <taxon>Metazoa</taxon>
        <taxon>Spiralia</taxon>
        <taxon>Lophotrochozoa</taxon>
        <taxon>Mollusca</taxon>
        <taxon>Gastropoda</taxon>
        <taxon>Heterobranchia</taxon>
        <taxon>Euthyneura</taxon>
        <taxon>Panpulmonata</taxon>
        <taxon>Hygrophila</taxon>
        <taxon>Lymnaeoidea</taxon>
        <taxon>Lymnaeidae</taxon>
        <taxon>Lymnaea</taxon>
    </lineage>
</organism>
<feature type="region of interest" description="Disordered" evidence="1">
    <location>
        <begin position="431"/>
        <end position="600"/>
    </location>
</feature>
<feature type="compositionally biased region" description="Polar residues" evidence="1">
    <location>
        <begin position="370"/>
        <end position="379"/>
    </location>
</feature>
<feature type="region of interest" description="Disordered" evidence="1">
    <location>
        <begin position="166"/>
        <end position="203"/>
    </location>
</feature>
<feature type="compositionally biased region" description="Low complexity" evidence="1">
    <location>
        <begin position="227"/>
        <end position="237"/>
    </location>
</feature>
<feature type="compositionally biased region" description="Basic and acidic residues" evidence="1">
    <location>
        <begin position="166"/>
        <end position="175"/>
    </location>
</feature>
<dbReference type="AlphaFoldDB" id="A0AAV2HYK7"/>
<feature type="region of interest" description="Disordered" evidence="1">
    <location>
        <begin position="223"/>
        <end position="318"/>
    </location>
</feature>